<dbReference type="EMBL" id="OX596109">
    <property type="protein sequence ID" value="CAN0267477.1"/>
    <property type="molecule type" value="Genomic_DNA"/>
</dbReference>
<dbReference type="Proteomes" id="UP001162501">
    <property type="component" value="Chromosome 25"/>
</dbReference>
<gene>
    <name evidence="1" type="ORF">MRATA1EN22A_LOCUS14613</name>
</gene>
<sequence length="119" mass="12321">MVLTQLHCMAMELRTLAGLIALPPAHQATAGMRVRGRSAEGGLRVPDSRTAVWWRPWCARWSARCRDLPRGGGVSRLGGGAGGGRGPRPLLASDTSASQEGYPPGGGGTQGHPSLAALV</sequence>
<reference evidence="1" key="2">
    <citation type="submission" date="2025-03" db="EMBL/GenBank/DDBJ databases">
        <authorList>
            <consortium name="ELIXIR-Norway"/>
            <consortium name="Elixir Norway"/>
        </authorList>
    </citation>
    <scope>NUCLEOTIDE SEQUENCE</scope>
</reference>
<evidence type="ECO:0000313" key="2">
    <source>
        <dbReference type="Proteomes" id="UP001162501"/>
    </source>
</evidence>
<protein>
    <submittedName>
        <fullName evidence="1">Uncharacterized protein</fullName>
    </submittedName>
</protein>
<evidence type="ECO:0000313" key="1">
    <source>
        <dbReference type="EMBL" id="CAN0267477.1"/>
    </source>
</evidence>
<proteinExistence type="predicted"/>
<reference evidence="1" key="1">
    <citation type="submission" date="2023-05" db="EMBL/GenBank/DDBJ databases">
        <authorList>
            <consortium name="ELIXIR-Norway"/>
        </authorList>
    </citation>
    <scope>NUCLEOTIDE SEQUENCE</scope>
</reference>
<name>A0AC59Z777_RANTA</name>
<accession>A0AC59Z777</accession>
<organism evidence="1 2">
    <name type="scientific">Rangifer tarandus platyrhynchus</name>
    <name type="common">Svalbard reindeer</name>
    <dbReference type="NCBI Taxonomy" id="3082113"/>
    <lineage>
        <taxon>Eukaryota</taxon>
        <taxon>Metazoa</taxon>
        <taxon>Chordata</taxon>
        <taxon>Craniata</taxon>
        <taxon>Vertebrata</taxon>
        <taxon>Euteleostomi</taxon>
        <taxon>Mammalia</taxon>
        <taxon>Eutheria</taxon>
        <taxon>Laurasiatheria</taxon>
        <taxon>Artiodactyla</taxon>
        <taxon>Ruminantia</taxon>
        <taxon>Pecora</taxon>
        <taxon>Cervidae</taxon>
        <taxon>Odocoileinae</taxon>
        <taxon>Rangifer</taxon>
    </lineage>
</organism>